<dbReference type="InterPro" id="IPR007197">
    <property type="entry name" value="rSAM"/>
</dbReference>
<dbReference type="InterPro" id="IPR034457">
    <property type="entry name" value="Organic_radical-activating"/>
</dbReference>
<sequence length="313" mass="35130">MIFNIQKCSIHDGHGLRTLVFFKGCPLRCPWCANPESQDYGIQIMEYPSKCIGCGLCARCCPYGAIGPDGRIDRSLCPRECQRCSQTCYAEAKKTVGRDYTIDELFKEINKDKIFYDIKGGGVTFSGGEPLTHGAYLKEIARKCRENRINVCVESCGYAPFDSFKDALEYTDSMFMDIKIIDTQRHKQVTGAGNELILDNIKKISDLGMPLTIRTPVVPGYTDDPENIRGIACFVSGLPTVKEYELLRYHNFGQSKYGALGLPYGLQGVEPPSDQQMEELTGIANDILNKYGKYSFYMKDNKKEGIKCLQKES</sequence>
<keyword evidence="8" id="KW-0411">Iron-sulfur</keyword>
<evidence type="ECO:0000256" key="2">
    <source>
        <dbReference type="ARBA" id="ARBA00009777"/>
    </source>
</evidence>
<keyword evidence="7" id="KW-0408">Iron</keyword>
<dbReference type="PROSITE" id="PS01087">
    <property type="entry name" value="RADICAL_ACTIVATING"/>
    <property type="match status" value="1"/>
</dbReference>
<dbReference type="GO" id="GO:0046872">
    <property type="term" value="F:metal ion binding"/>
    <property type="evidence" value="ECO:0007669"/>
    <property type="project" value="UniProtKB-KW"/>
</dbReference>
<evidence type="ECO:0000256" key="6">
    <source>
        <dbReference type="ARBA" id="ARBA00023002"/>
    </source>
</evidence>
<evidence type="ECO:0000259" key="10">
    <source>
        <dbReference type="PROSITE" id="PS51379"/>
    </source>
</evidence>
<dbReference type="InterPro" id="IPR017896">
    <property type="entry name" value="4Fe4S_Fe-S-bd"/>
</dbReference>
<reference evidence="12" key="1">
    <citation type="submission" date="2020-10" db="EMBL/GenBank/DDBJ databases">
        <authorList>
            <person name="Gilroy R."/>
        </authorList>
    </citation>
    <scope>NUCLEOTIDE SEQUENCE</scope>
    <source>
        <strain evidence="12">11300</strain>
    </source>
</reference>
<dbReference type="SFLD" id="SFLDS00029">
    <property type="entry name" value="Radical_SAM"/>
    <property type="match status" value="1"/>
</dbReference>
<evidence type="ECO:0000256" key="8">
    <source>
        <dbReference type="ARBA" id="ARBA00023014"/>
    </source>
</evidence>
<evidence type="ECO:0000256" key="5">
    <source>
        <dbReference type="ARBA" id="ARBA00022723"/>
    </source>
</evidence>
<accession>A0A9D1I2W7</accession>
<evidence type="ECO:0000256" key="1">
    <source>
        <dbReference type="ARBA" id="ARBA00001966"/>
    </source>
</evidence>
<evidence type="ECO:0000313" key="13">
    <source>
        <dbReference type="Proteomes" id="UP000824091"/>
    </source>
</evidence>
<evidence type="ECO:0000256" key="3">
    <source>
        <dbReference type="ARBA" id="ARBA00022485"/>
    </source>
</evidence>
<evidence type="ECO:0000256" key="9">
    <source>
        <dbReference type="ARBA" id="ARBA00047365"/>
    </source>
</evidence>
<protein>
    <submittedName>
        <fullName evidence="12">Glycyl-radical enzyme activating protein</fullName>
    </submittedName>
</protein>
<dbReference type="SUPFAM" id="SSF102114">
    <property type="entry name" value="Radical SAM enzymes"/>
    <property type="match status" value="1"/>
</dbReference>
<dbReference type="Pfam" id="PF13353">
    <property type="entry name" value="Fer4_12"/>
    <property type="match status" value="1"/>
</dbReference>
<comment type="cofactor">
    <cofactor evidence="1">
        <name>[4Fe-4S] cluster</name>
        <dbReference type="ChEBI" id="CHEBI:49883"/>
    </cofactor>
</comment>
<dbReference type="InterPro" id="IPR001989">
    <property type="entry name" value="Radical_activat_CS"/>
</dbReference>
<dbReference type="GO" id="GO:0016491">
    <property type="term" value="F:oxidoreductase activity"/>
    <property type="evidence" value="ECO:0007669"/>
    <property type="project" value="UniProtKB-KW"/>
</dbReference>
<dbReference type="InterPro" id="IPR058240">
    <property type="entry name" value="rSAM_sf"/>
</dbReference>
<feature type="domain" description="Radical SAM core" evidence="11">
    <location>
        <begin position="11"/>
        <end position="290"/>
    </location>
</feature>
<comment type="similarity">
    <text evidence="2">Belongs to the organic radical-activating enzymes family.</text>
</comment>
<dbReference type="SFLD" id="SFLDG01118">
    <property type="entry name" value="activating_enzymes__group_2"/>
    <property type="match status" value="1"/>
</dbReference>
<keyword evidence="4" id="KW-0949">S-adenosyl-L-methionine</keyword>
<dbReference type="Gene3D" id="3.30.70.20">
    <property type="match status" value="1"/>
</dbReference>
<organism evidence="12 13">
    <name type="scientific">Candidatus Fimisoma avicola</name>
    <dbReference type="NCBI Taxonomy" id="2840826"/>
    <lineage>
        <taxon>Bacteria</taxon>
        <taxon>Bacillati</taxon>
        <taxon>Bacillota</taxon>
        <taxon>Clostridia</taxon>
        <taxon>Eubacteriales</taxon>
        <taxon>Candidatus Fimisoma</taxon>
    </lineage>
</organism>
<dbReference type="InterPro" id="IPR040074">
    <property type="entry name" value="BssD/PflA/YjjW"/>
</dbReference>
<dbReference type="Pfam" id="PF04055">
    <property type="entry name" value="Radical_SAM"/>
    <property type="match status" value="1"/>
</dbReference>
<feature type="domain" description="4Fe-4S ferredoxin-type" evidence="10">
    <location>
        <begin position="40"/>
        <end position="71"/>
    </location>
</feature>
<dbReference type="InterPro" id="IPR012839">
    <property type="entry name" value="Organic_radical_activase"/>
</dbReference>
<dbReference type="NCBIfam" id="TIGR02494">
    <property type="entry name" value="PFLE_PFLC"/>
    <property type="match status" value="1"/>
</dbReference>
<dbReference type="PANTHER" id="PTHR30352:SF4">
    <property type="entry name" value="PYRUVATE FORMATE-LYASE 2-ACTIVATING ENZYME"/>
    <property type="match status" value="1"/>
</dbReference>
<keyword evidence="6" id="KW-0560">Oxidoreductase</keyword>
<dbReference type="SFLD" id="SFLDG01066">
    <property type="entry name" value="organic_radical-activating_enz"/>
    <property type="match status" value="1"/>
</dbReference>
<dbReference type="EMBL" id="DVMO01000019">
    <property type="protein sequence ID" value="HIU26984.1"/>
    <property type="molecule type" value="Genomic_DNA"/>
</dbReference>
<dbReference type="SUPFAM" id="SSF54862">
    <property type="entry name" value="4Fe-4S ferredoxins"/>
    <property type="match status" value="1"/>
</dbReference>
<comment type="caution">
    <text evidence="12">The sequence shown here is derived from an EMBL/GenBank/DDBJ whole genome shotgun (WGS) entry which is preliminary data.</text>
</comment>
<evidence type="ECO:0000259" key="11">
    <source>
        <dbReference type="PROSITE" id="PS51918"/>
    </source>
</evidence>
<dbReference type="Pfam" id="PF00037">
    <property type="entry name" value="Fer4"/>
    <property type="match status" value="1"/>
</dbReference>
<evidence type="ECO:0000256" key="7">
    <source>
        <dbReference type="ARBA" id="ARBA00023004"/>
    </source>
</evidence>
<keyword evidence="5" id="KW-0479">Metal-binding</keyword>
<dbReference type="InterPro" id="IPR013785">
    <property type="entry name" value="Aldolase_TIM"/>
</dbReference>
<dbReference type="AlphaFoldDB" id="A0A9D1I2W7"/>
<proteinExistence type="inferred from homology"/>
<evidence type="ECO:0000313" key="12">
    <source>
        <dbReference type="EMBL" id="HIU26984.1"/>
    </source>
</evidence>
<dbReference type="Proteomes" id="UP000824091">
    <property type="component" value="Unassembled WGS sequence"/>
</dbReference>
<comment type="catalytic activity">
    <reaction evidence="9">
        <text>glycyl-[protein] + reduced [flavodoxin] + S-adenosyl-L-methionine = glycin-2-yl radical-[protein] + semiquinone [flavodoxin] + 5'-deoxyadenosine + L-methionine + H(+)</text>
        <dbReference type="Rhea" id="RHEA:61976"/>
        <dbReference type="Rhea" id="RHEA-COMP:10622"/>
        <dbReference type="Rhea" id="RHEA-COMP:14480"/>
        <dbReference type="Rhea" id="RHEA-COMP:15993"/>
        <dbReference type="Rhea" id="RHEA-COMP:15994"/>
        <dbReference type="ChEBI" id="CHEBI:15378"/>
        <dbReference type="ChEBI" id="CHEBI:17319"/>
        <dbReference type="ChEBI" id="CHEBI:29947"/>
        <dbReference type="ChEBI" id="CHEBI:32722"/>
        <dbReference type="ChEBI" id="CHEBI:57618"/>
        <dbReference type="ChEBI" id="CHEBI:57844"/>
        <dbReference type="ChEBI" id="CHEBI:59789"/>
        <dbReference type="ChEBI" id="CHEBI:140311"/>
    </reaction>
</comment>
<dbReference type="PANTHER" id="PTHR30352">
    <property type="entry name" value="PYRUVATE FORMATE-LYASE-ACTIVATING ENZYME"/>
    <property type="match status" value="1"/>
</dbReference>
<dbReference type="Gene3D" id="3.20.20.70">
    <property type="entry name" value="Aldolase class I"/>
    <property type="match status" value="1"/>
</dbReference>
<gene>
    <name evidence="12" type="ORF">IAD16_01220</name>
</gene>
<dbReference type="PROSITE" id="PS51918">
    <property type="entry name" value="RADICAL_SAM"/>
    <property type="match status" value="1"/>
</dbReference>
<keyword evidence="3" id="KW-0004">4Fe-4S</keyword>
<evidence type="ECO:0000256" key="4">
    <source>
        <dbReference type="ARBA" id="ARBA00022691"/>
    </source>
</evidence>
<dbReference type="PIRSF" id="PIRSF000371">
    <property type="entry name" value="PFL_act_enz"/>
    <property type="match status" value="1"/>
</dbReference>
<reference evidence="12" key="2">
    <citation type="journal article" date="2021" name="PeerJ">
        <title>Extensive microbial diversity within the chicken gut microbiome revealed by metagenomics and culture.</title>
        <authorList>
            <person name="Gilroy R."/>
            <person name="Ravi A."/>
            <person name="Getino M."/>
            <person name="Pursley I."/>
            <person name="Horton D.L."/>
            <person name="Alikhan N.F."/>
            <person name="Baker D."/>
            <person name="Gharbi K."/>
            <person name="Hall N."/>
            <person name="Watson M."/>
            <person name="Adriaenssens E.M."/>
            <person name="Foster-Nyarko E."/>
            <person name="Jarju S."/>
            <person name="Secka A."/>
            <person name="Antonio M."/>
            <person name="Oren A."/>
            <person name="Chaudhuri R.R."/>
            <person name="La Ragione R."/>
            <person name="Hildebrand F."/>
            <person name="Pallen M.J."/>
        </authorList>
    </citation>
    <scope>NUCLEOTIDE SEQUENCE</scope>
    <source>
        <strain evidence="12">11300</strain>
    </source>
</reference>
<name>A0A9D1I2W7_9FIRM</name>
<dbReference type="PROSITE" id="PS51379">
    <property type="entry name" value="4FE4S_FER_2"/>
    <property type="match status" value="1"/>
</dbReference>
<dbReference type="CDD" id="cd01335">
    <property type="entry name" value="Radical_SAM"/>
    <property type="match status" value="1"/>
</dbReference>
<dbReference type="Gene3D" id="3.80.30.10">
    <property type="entry name" value="pyruvate-formate lyase- activating enzyme"/>
    <property type="match status" value="1"/>
</dbReference>
<dbReference type="GO" id="GO:0051539">
    <property type="term" value="F:4 iron, 4 sulfur cluster binding"/>
    <property type="evidence" value="ECO:0007669"/>
    <property type="project" value="UniProtKB-KW"/>
</dbReference>